<gene>
    <name evidence="2" type="ORF">V8G54_019668</name>
</gene>
<dbReference type="Proteomes" id="UP001374535">
    <property type="component" value="Chromosome 6"/>
</dbReference>
<keyword evidence="3" id="KW-1185">Reference proteome</keyword>
<evidence type="ECO:0000313" key="3">
    <source>
        <dbReference type="Proteomes" id="UP001374535"/>
    </source>
</evidence>
<sequence>MFPTKALNSPLKPSSNPPSSRSSNKSVSTSTDSFTQLANSLGTLPVSEFLETSRTLSSTIWPISEGILPSKMFPSTKRVLKFLHLPIWDGISPVKKLRDNFKCFNESQVPFRGITPEN</sequence>
<name>A0AAQ3NC22_VIGMU</name>
<evidence type="ECO:0000313" key="2">
    <source>
        <dbReference type="EMBL" id="WVZ06322.1"/>
    </source>
</evidence>
<evidence type="ECO:0000256" key="1">
    <source>
        <dbReference type="SAM" id="MobiDB-lite"/>
    </source>
</evidence>
<organism evidence="2 3">
    <name type="scientific">Vigna mungo</name>
    <name type="common">Black gram</name>
    <name type="synonym">Phaseolus mungo</name>
    <dbReference type="NCBI Taxonomy" id="3915"/>
    <lineage>
        <taxon>Eukaryota</taxon>
        <taxon>Viridiplantae</taxon>
        <taxon>Streptophyta</taxon>
        <taxon>Embryophyta</taxon>
        <taxon>Tracheophyta</taxon>
        <taxon>Spermatophyta</taxon>
        <taxon>Magnoliopsida</taxon>
        <taxon>eudicotyledons</taxon>
        <taxon>Gunneridae</taxon>
        <taxon>Pentapetalae</taxon>
        <taxon>rosids</taxon>
        <taxon>fabids</taxon>
        <taxon>Fabales</taxon>
        <taxon>Fabaceae</taxon>
        <taxon>Papilionoideae</taxon>
        <taxon>50 kb inversion clade</taxon>
        <taxon>NPAAA clade</taxon>
        <taxon>indigoferoid/millettioid clade</taxon>
        <taxon>Phaseoleae</taxon>
        <taxon>Vigna</taxon>
    </lineage>
</organism>
<reference evidence="2 3" key="1">
    <citation type="journal article" date="2023" name="Life. Sci Alliance">
        <title>Evolutionary insights into 3D genome organization and epigenetic landscape of Vigna mungo.</title>
        <authorList>
            <person name="Junaid A."/>
            <person name="Singh B."/>
            <person name="Bhatia S."/>
        </authorList>
    </citation>
    <scope>NUCLEOTIDE SEQUENCE [LARGE SCALE GENOMIC DNA]</scope>
    <source>
        <strain evidence="2">Urdbean</strain>
    </source>
</reference>
<accession>A0AAQ3NC22</accession>
<protein>
    <submittedName>
        <fullName evidence="2">Uncharacterized protein</fullName>
    </submittedName>
</protein>
<dbReference type="AlphaFoldDB" id="A0AAQ3NC22"/>
<feature type="region of interest" description="Disordered" evidence="1">
    <location>
        <begin position="1"/>
        <end position="31"/>
    </location>
</feature>
<feature type="compositionally biased region" description="Low complexity" evidence="1">
    <location>
        <begin position="9"/>
        <end position="31"/>
    </location>
</feature>
<proteinExistence type="predicted"/>
<dbReference type="EMBL" id="CP144695">
    <property type="protein sequence ID" value="WVZ06322.1"/>
    <property type="molecule type" value="Genomic_DNA"/>
</dbReference>